<keyword evidence="13" id="KW-0175">Coiled coil</keyword>
<feature type="transmembrane region" description="Helical" evidence="12">
    <location>
        <begin position="339"/>
        <end position="359"/>
    </location>
</feature>
<dbReference type="PANTHER" id="PTHR13890">
    <property type="entry name" value="RNA SPLICING PROTEIN MRS2, MITOCHONDRIAL"/>
    <property type="match status" value="1"/>
</dbReference>
<dbReference type="AlphaFoldDB" id="A0AAJ5YW00"/>
<comment type="similarity">
    <text evidence="2 12">Belongs to the CorA metal ion transporter (MIT) (TC 1.A.35) family.</text>
</comment>
<keyword evidence="11 12" id="KW-0472">Membrane</keyword>
<feature type="region of interest" description="Disordered" evidence="14">
    <location>
        <begin position="441"/>
        <end position="518"/>
    </location>
</feature>
<dbReference type="FunFam" id="2.40.128.330:FF:000002">
    <property type="entry name" value="Inner membrane magnesium transporter mrs2"/>
    <property type="match status" value="1"/>
</dbReference>
<keyword evidence="5 12" id="KW-0999">Mitochondrion inner membrane</keyword>
<keyword evidence="9 12" id="KW-0406">Ion transport</keyword>
<dbReference type="Pfam" id="PF22099">
    <property type="entry name" value="MRS2-like"/>
    <property type="match status" value="1"/>
</dbReference>
<evidence type="ECO:0000256" key="7">
    <source>
        <dbReference type="ARBA" id="ARBA00022946"/>
    </source>
</evidence>
<keyword evidence="3 12" id="KW-0813">Transport</keyword>
<keyword evidence="16" id="KW-1185">Reference proteome</keyword>
<evidence type="ECO:0000256" key="2">
    <source>
        <dbReference type="ARBA" id="ARBA00009765"/>
    </source>
</evidence>
<evidence type="ECO:0000256" key="1">
    <source>
        <dbReference type="ARBA" id="ARBA00004448"/>
    </source>
</evidence>
<dbReference type="CDD" id="cd12823">
    <property type="entry name" value="Mrs2_Mfm1p-like"/>
    <property type="match status" value="1"/>
</dbReference>
<dbReference type="EMBL" id="CP119950">
    <property type="protein sequence ID" value="WFD01296.1"/>
    <property type="molecule type" value="Genomic_DNA"/>
</dbReference>
<evidence type="ECO:0000256" key="14">
    <source>
        <dbReference type="SAM" id="MobiDB-lite"/>
    </source>
</evidence>
<evidence type="ECO:0000256" key="3">
    <source>
        <dbReference type="ARBA" id="ARBA00022448"/>
    </source>
</evidence>
<organism evidence="15 16">
    <name type="scientific">Malassezia yamatoensis</name>
    <dbReference type="NCBI Taxonomy" id="253288"/>
    <lineage>
        <taxon>Eukaryota</taxon>
        <taxon>Fungi</taxon>
        <taxon>Dikarya</taxon>
        <taxon>Basidiomycota</taxon>
        <taxon>Ustilaginomycotina</taxon>
        <taxon>Malasseziomycetes</taxon>
        <taxon>Malasseziales</taxon>
        <taxon>Malasseziaceae</taxon>
        <taxon>Malassezia</taxon>
    </lineage>
</organism>
<proteinExistence type="inferred from homology"/>
<sequence length="518" mass="58200">MNLWPSCRSRLPGTIATARLARASANTLFFRYPNYNSMRGYGTKDTEPPFNKECHPYDSGLESNPSFDENTLSSSGQSQFSPNILLRCTILDSKGQVKSISGLFRKLDLCSHHGLEARDLRKIDSRVPNLVPTILARRSGILINILHIRAMIKSDAVLLFDSYGTNDTSLNSAFIYNLGHNLRQTSSNLPYEFRALESIFASVLDALRSELSWLRLVVDDVLEMLEEDIDREKLRMLLQITRKLHGFLSRARSIKQAIAEVLDNDEDMALMYLTAAKDGHPMTEQSKMEELELLLESFEKQIEEVVAEVDGMYANANNTQEIAELMLDSSRNRLLTMELRIGIVALGFTIATFIAGLFGMNLISGFEDHPYAFYVATAVAAVVALVVSVNGTYHLAKVRRVSLSVNNHSSSAWESFQKPEATSITHARAWWWREKQFHSQRRAQARKSMQEHPSSATNSPEQAMASVSEQPLDPAELSTSPSRLDEPMPAASMESDKDIDQDRQNDARANPEFQDKKS</sequence>
<dbReference type="Proteomes" id="UP001219567">
    <property type="component" value="Chromosome 8"/>
</dbReference>
<keyword evidence="7" id="KW-0809">Transit peptide</keyword>
<dbReference type="PANTHER" id="PTHR13890:SF0">
    <property type="entry name" value="MAGNESIUM TRANSPORTER MRS2 HOMOLOG, MITOCHONDRIAL"/>
    <property type="match status" value="1"/>
</dbReference>
<keyword evidence="4 12" id="KW-0812">Transmembrane</keyword>
<dbReference type="GO" id="GO:0005743">
    <property type="term" value="C:mitochondrial inner membrane"/>
    <property type="evidence" value="ECO:0007669"/>
    <property type="project" value="UniProtKB-SubCell"/>
</dbReference>
<gene>
    <name evidence="15" type="primary">mrs2</name>
    <name evidence="15" type="ORF">MYAM1_004058</name>
</gene>
<dbReference type="Gene3D" id="1.20.58.340">
    <property type="entry name" value="Magnesium transport protein CorA, transmembrane region"/>
    <property type="match status" value="2"/>
</dbReference>
<accession>A0AAJ5YW00</accession>
<dbReference type="SUPFAM" id="SSF144083">
    <property type="entry name" value="Magnesium transport protein CorA, transmembrane region"/>
    <property type="match status" value="1"/>
</dbReference>
<evidence type="ECO:0000256" key="4">
    <source>
        <dbReference type="ARBA" id="ARBA00022692"/>
    </source>
</evidence>
<evidence type="ECO:0000256" key="9">
    <source>
        <dbReference type="ARBA" id="ARBA00023065"/>
    </source>
</evidence>
<dbReference type="GO" id="GO:0015095">
    <property type="term" value="F:magnesium ion transmembrane transporter activity"/>
    <property type="evidence" value="ECO:0007669"/>
    <property type="project" value="TreeGrafter"/>
</dbReference>
<evidence type="ECO:0000256" key="13">
    <source>
        <dbReference type="SAM" id="Coils"/>
    </source>
</evidence>
<dbReference type="InterPro" id="IPR039204">
    <property type="entry name" value="MRS2-like"/>
</dbReference>
<evidence type="ECO:0000313" key="15">
    <source>
        <dbReference type="EMBL" id="WFD01296.1"/>
    </source>
</evidence>
<evidence type="ECO:0000256" key="5">
    <source>
        <dbReference type="ARBA" id="ARBA00022792"/>
    </source>
</evidence>
<keyword evidence="6 12" id="KW-0460">Magnesium</keyword>
<evidence type="ECO:0000256" key="8">
    <source>
        <dbReference type="ARBA" id="ARBA00022989"/>
    </source>
</evidence>
<feature type="compositionally biased region" description="Basic and acidic residues" evidence="14">
    <location>
        <begin position="494"/>
        <end position="506"/>
    </location>
</feature>
<comment type="subcellular location">
    <subcellularLocation>
        <location evidence="1 12">Mitochondrion inner membrane</location>
        <topology evidence="1 12">Multi-pass membrane protein</topology>
    </subcellularLocation>
</comment>
<evidence type="ECO:0000256" key="12">
    <source>
        <dbReference type="RuleBase" id="RU366042"/>
    </source>
</evidence>
<reference evidence="15 16" key="1">
    <citation type="submission" date="2023-03" db="EMBL/GenBank/DDBJ databases">
        <title>Mating type loci evolution in Malassezia.</title>
        <authorList>
            <person name="Coelho M.A."/>
        </authorList>
    </citation>
    <scope>NUCLEOTIDE SEQUENCE [LARGE SCALE GENOMIC DNA]</scope>
    <source>
        <strain evidence="15 16">CBS 9725</strain>
    </source>
</reference>
<feature type="compositionally biased region" description="Polar residues" evidence="14">
    <location>
        <begin position="451"/>
        <end position="469"/>
    </location>
</feature>
<evidence type="ECO:0000313" key="16">
    <source>
        <dbReference type="Proteomes" id="UP001219567"/>
    </source>
</evidence>
<evidence type="ECO:0000256" key="6">
    <source>
        <dbReference type="ARBA" id="ARBA00022842"/>
    </source>
</evidence>
<feature type="coiled-coil region" evidence="13">
    <location>
        <begin position="288"/>
        <end position="315"/>
    </location>
</feature>
<dbReference type="InterPro" id="IPR045863">
    <property type="entry name" value="CorA_TM1_TM2"/>
</dbReference>
<dbReference type="Gene3D" id="2.40.128.330">
    <property type="match status" value="1"/>
</dbReference>
<evidence type="ECO:0000256" key="11">
    <source>
        <dbReference type="ARBA" id="ARBA00023136"/>
    </source>
</evidence>
<name>A0AAJ5YW00_9BASI</name>
<dbReference type="GO" id="GO:0045016">
    <property type="term" value="P:mitochondrial magnesium ion transmembrane transport"/>
    <property type="evidence" value="ECO:0007669"/>
    <property type="project" value="TreeGrafter"/>
</dbReference>
<evidence type="ECO:0000256" key="10">
    <source>
        <dbReference type="ARBA" id="ARBA00023128"/>
    </source>
</evidence>
<keyword evidence="8 12" id="KW-1133">Transmembrane helix</keyword>
<keyword evidence="10" id="KW-0496">Mitochondrion</keyword>
<feature type="transmembrane region" description="Helical" evidence="12">
    <location>
        <begin position="371"/>
        <end position="393"/>
    </location>
</feature>
<protein>
    <recommendedName>
        <fullName evidence="12">Magnesium transporter</fullName>
    </recommendedName>
</protein>